<dbReference type="InterPro" id="IPR025877">
    <property type="entry name" value="MobA-like_NTP_Trfase"/>
</dbReference>
<evidence type="ECO:0000256" key="2">
    <source>
        <dbReference type="ARBA" id="ARBA00022679"/>
    </source>
</evidence>
<reference evidence="10" key="1">
    <citation type="submission" date="2020-10" db="EMBL/GenBank/DDBJ databases">
        <authorList>
            <person name="Gilroy R."/>
        </authorList>
    </citation>
    <scope>NUCLEOTIDE SEQUENCE</scope>
    <source>
        <strain evidence="10">E3-2379</strain>
    </source>
</reference>
<dbReference type="GO" id="GO:0046872">
    <property type="term" value="F:metal ion binding"/>
    <property type="evidence" value="ECO:0007669"/>
    <property type="project" value="UniProtKB-KW"/>
</dbReference>
<dbReference type="Pfam" id="PF12804">
    <property type="entry name" value="NTP_transf_3"/>
    <property type="match status" value="1"/>
</dbReference>
<protein>
    <recommendedName>
        <fullName evidence="8">Probable molybdenum cofactor guanylyltransferase</fullName>
        <shortName evidence="8">MoCo guanylyltransferase</shortName>
        <ecNumber evidence="8">2.7.7.77</ecNumber>
    </recommendedName>
    <alternativeName>
        <fullName evidence="8">GTP:molybdopterin guanylyltransferase</fullName>
    </alternativeName>
    <alternativeName>
        <fullName evidence="8">Mo-MPT guanylyltransferase</fullName>
    </alternativeName>
    <alternativeName>
        <fullName evidence="8">Molybdopterin guanylyltransferase</fullName>
    </alternativeName>
    <alternativeName>
        <fullName evidence="8">Molybdopterin-guanine dinucleotide synthase</fullName>
        <shortName evidence="8">MGD synthase</shortName>
    </alternativeName>
</protein>
<gene>
    <name evidence="8" type="primary">mobA</name>
    <name evidence="10" type="ORF">IAC13_03695</name>
</gene>
<dbReference type="AlphaFoldDB" id="A0A9D9HZY1"/>
<evidence type="ECO:0000256" key="6">
    <source>
        <dbReference type="ARBA" id="ARBA00023134"/>
    </source>
</evidence>
<keyword evidence="7 8" id="KW-0501">Molybdenum cofactor biosynthesis</keyword>
<sequence>MKIPILILAGGQGKRMGYRNKAQLKIQNQTFLERMLAEFQGIPCYLSTRPSYTPELSGVKLILDENSNRGPVEGILQAFRQTKEEAFFVIGCDMPMMKREIYDVLCENVQLPKGIAIKNEERLYTLGAIYTRTMVEEMVKQVEKQDYRLKTCFQNKTAMILTKKELEVDFQCFMNINFEEDYKQFCEKYFKREGK</sequence>
<dbReference type="Proteomes" id="UP000823618">
    <property type="component" value="Unassembled WGS sequence"/>
</dbReference>
<dbReference type="GO" id="GO:0005737">
    <property type="term" value="C:cytoplasm"/>
    <property type="evidence" value="ECO:0007669"/>
    <property type="project" value="UniProtKB-SubCell"/>
</dbReference>
<keyword evidence="6 8" id="KW-0342">GTP-binding</keyword>
<keyword evidence="10" id="KW-0548">Nucleotidyltransferase</keyword>
<reference evidence="10" key="2">
    <citation type="journal article" date="2021" name="PeerJ">
        <title>Extensive microbial diversity within the chicken gut microbiome revealed by metagenomics and culture.</title>
        <authorList>
            <person name="Gilroy R."/>
            <person name="Ravi A."/>
            <person name="Getino M."/>
            <person name="Pursley I."/>
            <person name="Horton D.L."/>
            <person name="Alikhan N.F."/>
            <person name="Baker D."/>
            <person name="Gharbi K."/>
            <person name="Hall N."/>
            <person name="Watson M."/>
            <person name="Adriaenssens E.M."/>
            <person name="Foster-Nyarko E."/>
            <person name="Jarju S."/>
            <person name="Secka A."/>
            <person name="Antonio M."/>
            <person name="Oren A."/>
            <person name="Chaudhuri R.R."/>
            <person name="La Ragione R."/>
            <person name="Hildebrand F."/>
            <person name="Pallen M.J."/>
        </authorList>
    </citation>
    <scope>NUCLEOTIDE SEQUENCE</scope>
    <source>
        <strain evidence="10">E3-2379</strain>
    </source>
</reference>
<dbReference type="InterPro" id="IPR029044">
    <property type="entry name" value="Nucleotide-diphossugar_trans"/>
</dbReference>
<evidence type="ECO:0000256" key="5">
    <source>
        <dbReference type="ARBA" id="ARBA00022842"/>
    </source>
</evidence>
<feature type="binding site" evidence="8">
    <location>
        <position position="64"/>
    </location>
    <ligand>
        <name>GTP</name>
        <dbReference type="ChEBI" id="CHEBI:37565"/>
    </ligand>
</feature>
<name>A0A9D9HZY1_9FIRM</name>
<feature type="binding site" evidence="8">
    <location>
        <position position="93"/>
    </location>
    <ligand>
        <name>GTP</name>
        <dbReference type="ChEBI" id="CHEBI:37565"/>
    </ligand>
</feature>
<dbReference type="Gene3D" id="3.90.550.10">
    <property type="entry name" value="Spore Coat Polysaccharide Biosynthesis Protein SpsA, Chain A"/>
    <property type="match status" value="1"/>
</dbReference>
<evidence type="ECO:0000256" key="7">
    <source>
        <dbReference type="ARBA" id="ARBA00023150"/>
    </source>
</evidence>
<dbReference type="HAMAP" id="MF_00316">
    <property type="entry name" value="MobA"/>
    <property type="match status" value="1"/>
</dbReference>
<comment type="subcellular location">
    <subcellularLocation>
        <location evidence="8">Cytoplasm</location>
    </subcellularLocation>
</comment>
<evidence type="ECO:0000256" key="1">
    <source>
        <dbReference type="ARBA" id="ARBA00022490"/>
    </source>
</evidence>
<feature type="binding site" evidence="8">
    <location>
        <position position="21"/>
    </location>
    <ligand>
        <name>GTP</name>
        <dbReference type="ChEBI" id="CHEBI:37565"/>
    </ligand>
</feature>
<dbReference type="CDD" id="cd02503">
    <property type="entry name" value="MobA"/>
    <property type="match status" value="1"/>
</dbReference>
<comment type="function">
    <text evidence="8">Transfers a GMP moiety from GTP to Mo-molybdopterin (Mo-MPT) cofactor (Moco or molybdenum cofactor) to form Mo-molybdopterin guanine dinucleotide (Mo-MGD) cofactor.</text>
</comment>
<keyword evidence="3 8" id="KW-0479">Metal-binding</keyword>
<dbReference type="SUPFAM" id="SSF53448">
    <property type="entry name" value="Nucleotide-diphospho-sugar transferases"/>
    <property type="match status" value="1"/>
</dbReference>
<evidence type="ECO:0000256" key="3">
    <source>
        <dbReference type="ARBA" id="ARBA00022723"/>
    </source>
</evidence>
<feature type="binding site" evidence="8">
    <location>
        <position position="49"/>
    </location>
    <ligand>
        <name>GTP</name>
        <dbReference type="ChEBI" id="CHEBI:37565"/>
    </ligand>
</feature>
<dbReference type="PANTHER" id="PTHR19136">
    <property type="entry name" value="MOLYBDENUM COFACTOR GUANYLYLTRANSFERASE"/>
    <property type="match status" value="1"/>
</dbReference>
<comment type="cofactor">
    <cofactor evidence="8">
        <name>Mg(2+)</name>
        <dbReference type="ChEBI" id="CHEBI:18420"/>
    </cofactor>
</comment>
<keyword evidence="2 8" id="KW-0808">Transferase</keyword>
<keyword evidence="4 8" id="KW-0547">Nucleotide-binding</keyword>
<keyword evidence="5 8" id="KW-0460">Magnesium</keyword>
<evidence type="ECO:0000313" key="10">
    <source>
        <dbReference type="EMBL" id="MBO8463017.1"/>
    </source>
</evidence>
<dbReference type="EMBL" id="JADIML010000102">
    <property type="protein sequence ID" value="MBO8463017.1"/>
    <property type="molecule type" value="Genomic_DNA"/>
</dbReference>
<comment type="caution">
    <text evidence="10">The sequence shown here is derived from an EMBL/GenBank/DDBJ whole genome shotgun (WGS) entry which is preliminary data.</text>
</comment>
<dbReference type="EC" id="2.7.7.77" evidence="8"/>
<feature type="domain" description="MobA-like NTP transferase" evidence="9">
    <location>
        <begin position="6"/>
        <end position="149"/>
    </location>
</feature>
<comment type="catalytic activity">
    <reaction evidence="8">
        <text>Mo-molybdopterin + GTP + H(+) = Mo-molybdopterin guanine dinucleotide + diphosphate</text>
        <dbReference type="Rhea" id="RHEA:34243"/>
        <dbReference type="ChEBI" id="CHEBI:15378"/>
        <dbReference type="ChEBI" id="CHEBI:33019"/>
        <dbReference type="ChEBI" id="CHEBI:37565"/>
        <dbReference type="ChEBI" id="CHEBI:71302"/>
        <dbReference type="ChEBI" id="CHEBI:71310"/>
        <dbReference type="EC" id="2.7.7.77"/>
    </reaction>
</comment>
<keyword evidence="1 8" id="KW-0963">Cytoplasm</keyword>
<dbReference type="GO" id="GO:0006777">
    <property type="term" value="P:Mo-molybdopterin cofactor biosynthetic process"/>
    <property type="evidence" value="ECO:0007669"/>
    <property type="project" value="UniProtKB-KW"/>
</dbReference>
<evidence type="ECO:0000259" key="9">
    <source>
        <dbReference type="Pfam" id="PF12804"/>
    </source>
</evidence>
<evidence type="ECO:0000256" key="8">
    <source>
        <dbReference type="HAMAP-Rule" id="MF_00316"/>
    </source>
</evidence>
<evidence type="ECO:0000256" key="4">
    <source>
        <dbReference type="ARBA" id="ARBA00022741"/>
    </source>
</evidence>
<comment type="similarity">
    <text evidence="8">Belongs to the MobA family.</text>
</comment>
<proteinExistence type="inferred from homology"/>
<feature type="binding site" evidence="8">
    <location>
        <begin position="8"/>
        <end position="10"/>
    </location>
    <ligand>
        <name>GTP</name>
        <dbReference type="ChEBI" id="CHEBI:37565"/>
    </ligand>
</feature>
<dbReference type="GO" id="GO:0005525">
    <property type="term" value="F:GTP binding"/>
    <property type="evidence" value="ECO:0007669"/>
    <property type="project" value="UniProtKB-UniRule"/>
</dbReference>
<dbReference type="GO" id="GO:0061603">
    <property type="term" value="F:molybdenum cofactor guanylyltransferase activity"/>
    <property type="evidence" value="ECO:0007669"/>
    <property type="project" value="UniProtKB-EC"/>
</dbReference>
<organism evidence="10 11">
    <name type="scientific">Candidatus Scybalomonas excrementavium</name>
    <dbReference type="NCBI Taxonomy" id="2840943"/>
    <lineage>
        <taxon>Bacteria</taxon>
        <taxon>Bacillati</taxon>
        <taxon>Bacillota</taxon>
        <taxon>Clostridia</taxon>
        <taxon>Lachnospirales</taxon>
        <taxon>Lachnospiraceae</taxon>
        <taxon>Lachnospiraceae incertae sedis</taxon>
        <taxon>Candidatus Scybalomonas</taxon>
    </lineage>
</organism>
<accession>A0A9D9HZY1</accession>
<dbReference type="InterPro" id="IPR013482">
    <property type="entry name" value="Molybde_CF_guanTrfase"/>
</dbReference>
<evidence type="ECO:0000313" key="11">
    <source>
        <dbReference type="Proteomes" id="UP000823618"/>
    </source>
</evidence>
<feature type="binding site" evidence="8">
    <location>
        <position position="93"/>
    </location>
    <ligand>
        <name>Mg(2+)</name>
        <dbReference type="ChEBI" id="CHEBI:18420"/>
    </ligand>
</feature>
<dbReference type="PANTHER" id="PTHR19136:SF81">
    <property type="entry name" value="MOLYBDENUM COFACTOR GUANYLYLTRANSFERASE"/>
    <property type="match status" value="1"/>
</dbReference>
<comment type="domain">
    <text evidence="8">The N-terminal domain determines nucleotide recognition and specific binding, while the C-terminal domain determines the specific binding to the target protein.</text>
</comment>